<protein>
    <recommendedName>
        <fullName evidence="4">Xylanolytic transcriptional activator regulatory domain-containing protein</fullName>
    </recommendedName>
</protein>
<dbReference type="SMART" id="SM00906">
    <property type="entry name" value="Fungal_trans"/>
    <property type="match status" value="1"/>
</dbReference>
<proteinExistence type="predicted"/>
<feature type="region of interest" description="Disordered" evidence="3">
    <location>
        <begin position="52"/>
        <end position="72"/>
    </location>
</feature>
<evidence type="ECO:0000313" key="5">
    <source>
        <dbReference type="EMBL" id="KAK5956845.1"/>
    </source>
</evidence>
<keyword evidence="2" id="KW-0539">Nucleus</keyword>
<evidence type="ECO:0000259" key="4">
    <source>
        <dbReference type="SMART" id="SM00906"/>
    </source>
</evidence>
<dbReference type="GO" id="GO:0006351">
    <property type="term" value="P:DNA-templated transcription"/>
    <property type="evidence" value="ECO:0007669"/>
    <property type="project" value="InterPro"/>
</dbReference>
<keyword evidence="6" id="KW-1185">Reference proteome</keyword>
<dbReference type="PANTHER" id="PTHR31001:SF85">
    <property type="entry name" value="ZN(II)2CYS6 TRANSCRIPTION FACTOR (EUROFUNG)"/>
    <property type="match status" value="1"/>
</dbReference>
<accession>A0AAN8EM84</accession>
<comment type="caution">
    <text evidence="5">The sequence shown here is derived from an EMBL/GenBank/DDBJ whole genome shotgun (WGS) entry which is preliminary data.</text>
</comment>
<dbReference type="InterPro" id="IPR007219">
    <property type="entry name" value="XnlR_reg_dom"/>
</dbReference>
<evidence type="ECO:0000256" key="1">
    <source>
        <dbReference type="ARBA" id="ARBA00004123"/>
    </source>
</evidence>
<feature type="region of interest" description="Disordered" evidence="3">
    <location>
        <begin position="1"/>
        <end position="31"/>
    </location>
</feature>
<dbReference type="Pfam" id="PF04082">
    <property type="entry name" value="Fungal_trans"/>
    <property type="match status" value="1"/>
</dbReference>
<dbReference type="GO" id="GO:0003677">
    <property type="term" value="F:DNA binding"/>
    <property type="evidence" value="ECO:0007669"/>
    <property type="project" value="InterPro"/>
</dbReference>
<dbReference type="InterPro" id="IPR050613">
    <property type="entry name" value="Sec_Metabolite_Reg"/>
</dbReference>
<evidence type="ECO:0000313" key="6">
    <source>
        <dbReference type="Proteomes" id="UP001316803"/>
    </source>
</evidence>
<comment type="subcellular location">
    <subcellularLocation>
        <location evidence="1">Nucleus</location>
    </subcellularLocation>
</comment>
<dbReference type="Proteomes" id="UP001316803">
    <property type="component" value="Unassembled WGS sequence"/>
</dbReference>
<dbReference type="EMBL" id="JAKLMC020000004">
    <property type="protein sequence ID" value="KAK5956845.1"/>
    <property type="molecule type" value="Genomic_DNA"/>
</dbReference>
<gene>
    <name evidence="5" type="ORF">OHC33_002334</name>
</gene>
<feature type="domain" description="Xylanolytic transcriptional activator regulatory" evidence="4">
    <location>
        <begin position="212"/>
        <end position="287"/>
    </location>
</feature>
<organism evidence="5 6">
    <name type="scientific">Knufia fluminis</name>
    <dbReference type="NCBI Taxonomy" id="191047"/>
    <lineage>
        <taxon>Eukaryota</taxon>
        <taxon>Fungi</taxon>
        <taxon>Dikarya</taxon>
        <taxon>Ascomycota</taxon>
        <taxon>Pezizomycotina</taxon>
        <taxon>Eurotiomycetes</taxon>
        <taxon>Chaetothyriomycetidae</taxon>
        <taxon>Chaetothyriales</taxon>
        <taxon>Trichomeriaceae</taxon>
        <taxon>Knufia</taxon>
    </lineage>
</organism>
<dbReference type="PANTHER" id="PTHR31001">
    <property type="entry name" value="UNCHARACTERIZED TRANSCRIPTIONAL REGULATORY PROTEIN"/>
    <property type="match status" value="1"/>
</dbReference>
<feature type="region of interest" description="Disordered" evidence="3">
    <location>
        <begin position="546"/>
        <end position="573"/>
    </location>
</feature>
<reference evidence="5 6" key="1">
    <citation type="submission" date="2022-12" db="EMBL/GenBank/DDBJ databases">
        <title>Genomic features and morphological characterization of a novel Knufia sp. strain isolated from spacecraft assembly facility.</title>
        <authorList>
            <person name="Teixeira M."/>
            <person name="Chander A.M."/>
            <person name="Stajich J.E."/>
            <person name="Venkateswaran K."/>
        </authorList>
    </citation>
    <scope>NUCLEOTIDE SEQUENCE [LARGE SCALE GENOMIC DNA]</scope>
    <source>
        <strain evidence="5 6">FJI-L2-BK-P2</strain>
    </source>
</reference>
<name>A0AAN8EM84_9EURO</name>
<dbReference type="AlphaFoldDB" id="A0AAN8EM84"/>
<evidence type="ECO:0000256" key="3">
    <source>
        <dbReference type="SAM" id="MobiDB-lite"/>
    </source>
</evidence>
<dbReference type="CDD" id="cd12148">
    <property type="entry name" value="fungal_TF_MHR"/>
    <property type="match status" value="1"/>
</dbReference>
<evidence type="ECO:0000256" key="2">
    <source>
        <dbReference type="ARBA" id="ARBA00023242"/>
    </source>
</evidence>
<dbReference type="GO" id="GO:0008270">
    <property type="term" value="F:zinc ion binding"/>
    <property type="evidence" value="ECO:0007669"/>
    <property type="project" value="InterPro"/>
</dbReference>
<sequence>MSSSDASLQMPTPTSLSSDQGISKTQLLQGSGRSKYVDNTLWTRVVEEFNEPEEALEDSFSDASDVDSSEDDSGYVIGRTPDSAVGNVHPSTGHIHQLWHIFSENVDPLTKVVHAPTIYPLIQKAASDIGSVPKNFEALMLAVYSTAVMSMQNDECERRFGETRKTLLSRYISATKAALAQVKFMGTTSIIVLQTLVLHTVSVRNVHEPRSLFTLSGIALRIAEAMGLHRDGTSLGLPPFETEIRRRIWWQLKMNDYRIAELAGLAKFRVIDTAVNPARAPANINDDELYPGMSSPPTESSGPTDMIFCVLRSEMGSLVTTFAVKFHSQQKGEFHWDEFVEHASKAEKRDKHDFIEEIKDLLETKHVRYCDPSQPLQLLTMLFARSAMDVARFYAHHPRRWRSAEQVSESERQNVWNISIRLLEQYDMVQTSPHLQRFAWHAAYFLQWHAFIHVLDSLRADPLMTEGDKAWHLVESIYKNHPEMMSNTRKTIYRAVGNLCLKAYSAREAALVNAGEAVRDAPEYIMTLRQQREKAKARINARNANEQQAQTLGNDARPVSVQASREPISGTTDWTCDTEGLNSLQEIPSLPPGPGQDAINNDAFWFDSSYANDLVGASDKMICENTDFMLAEDHMFDDTMIDWTQWDAWIGGPT</sequence>
<dbReference type="GO" id="GO:0005634">
    <property type="term" value="C:nucleus"/>
    <property type="evidence" value="ECO:0007669"/>
    <property type="project" value="UniProtKB-SubCell"/>
</dbReference>